<feature type="compositionally biased region" description="Basic residues" evidence="1">
    <location>
        <begin position="1"/>
        <end position="10"/>
    </location>
</feature>
<organism evidence="2">
    <name type="scientific">marine sediment metagenome</name>
    <dbReference type="NCBI Taxonomy" id="412755"/>
    <lineage>
        <taxon>unclassified sequences</taxon>
        <taxon>metagenomes</taxon>
        <taxon>ecological metagenomes</taxon>
    </lineage>
</organism>
<sequence>MGSKPGKSRRRAADTGPGPGPHSNRVGWLERAYSVIRDDLLPETPPGDCVSILLGFPHRGARPGPHQRNGVASSGAVQGVSRDHSHIVEIHFRQFGRPVACLVTLLHQMIHLAVGVQNGHRRKFQLLAKRIGFATPFGEERPSKALANNLRRIVRKIGPAPAGRADLDPPKSRTAWRYACSCPRPRRLSSYG</sequence>
<dbReference type="EMBL" id="LAZR01024774">
    <property type="protein sequence ID" value="KKL74051.1"/>
    <property type="molecule type" value="Genomic_DNA"/>
</dbReference>
<accession>A0A0F9F6D4</accession>
<feature type="region of interest" description="Disordered" evidence="1">
    <location>
        <begin position="1"/>
        <end position="26"/>
    </location>
</feature>
<evidence type="ECO:0000313" key="2">
    <source>
        <dbReference type="EMBL" id="KKL74051.1"/>
    </source>
</evidence>
<reference evidence="2" key="1">
    <citation type="journal article" date="2015" name="Nature">
        <title>Complex archaea that bridge the gap between prokaryotes and eukaryotes.</title>
        <authorList>
            <person name="Spang A."/>
            <person name="Saw J.H."/>
            <person name="Jorgensen S.L."/>
            <person name="Zaremba-Niedzwiedzka K."/>
            <person name="Martijn J."/>
            <person name="Lind A.E."/>
            <person name="van Eijk R."/>
            <person name="Schleper C."/>
            <person name="Guy L."/>
            <person name="Ettema T.J."/>
        </authorList>
    </citation>
    <scope>NUCLEOTIDE SEQUENCE</scope>
</reference>
<gene>
    <name evidence="2" type="ORF">LCGC14_2068770</name>
</gene>
<dbReference type="AlphaFoldDB" id="A0A0F9F6D4"/>
<comment type="caution">
    <text evidence="2">The sequence shown here is derived from an EMBL/GenBank/DDBJ whole genome shotgun (WGS) entry which is preliminary data.</text>
</comment>
<evidence type="ECO:0000256" key="1">
    <source>
        <dbReference type="SAM" id="MobiDB-lite"/>
    </source>
</evidence>
<name>A0A0F9F6D4_9ZZZZ</name>
<proteinExistence type="predicted"/>
<protein>
    <recommendedName>
        <fullName evidence="3">SprT-like domain-containing protein</fullName>
    </recommendedName>
</protein>
<evidence type="ECO:0008006" key="3">
    <source>
        <dbReference type="Google" id="ProtNLM"/>
    </source>
</evidence>
<feature type="non-terminal residue" evidence="2">
    <location>
        <position position="192"/>
    </location>
</feature>